<dbReference type="PANTHER" id="PTHR32552:SF81">
    <property type="entry name" value="TONB-DEPENDENT OUTER MEMBRANE RECEPTOR"/>
    <property type="match status" value="1"/>
</dbReference>
<evidence type="ECO:0000256" key="3">
    <source>
        <dbReference type="ARBA" id="ARBA00022452"/>
    </source>
</evidence>
<keyword evidence="3 11" id="KW-1134">Transmembrane beta strand</keyword>
<proteinExistence type="inferred from homology"/>
<keyword evidence="6" id="KW-0408">Iron</keyword>
<dbReference type="Pfam" id="PF07715">
    <property type="entry name" value="Plug"/>
    <property type="match status" value="1"/>
</dbReference>
<feature type="chain" id="PRO_5047142290" evidence="13">
    <location>
        <begin position="20"/>
        <end position="731"/>
    </location>
</feature>
<name>A0ABU8RXX1_9SPHN</name>
<keyword evidence="7" id="KW-0406">Ion transport</keyword>
<dbReference type="SUPFAM" id="SSF56935">
    <property type="entry name" value="Porins"/>
    <property type="match status" value="1"/>
</dbReference>
<keyword evidence="5 11" id="KW-0812">Transmembrane</keyword>
<keyword evidence="16" id="KW-0675">Receptor</keyword>
<dbReference type="EMBL" id="JBBHJZ010000003">
    <property type="protein sequence ID" value="MEJ5977940.1"/>
    <property type="molecule type" value="Genomic_DNA"/>
</dbReference>
<evidence type="ECO:0000256" key="7">
    <source>
        <dbReference type="ARBA" id="ARBA00023065"/>
    </source>
</evidence>
<sequence>MRKLALVLALACSSHATIAAAQAGGAAEADNSGEIVVTAQKREERLLEVPISISVMSGEDMVQNGINSTVNLSQAAPGIVTVNNGFGFLPVVRGIQSTGTSPGDETNVAIYLDDVSIGTPIAGFFDLADIERIEVLKGPQGTLYGRNATGGAIKIVTKKPSFETSGSVAADYGFHYNELKVTGFVTGGITDQLAGSLSGSYRTSDGFIKGTGPNVGRDFGGADNYVLRGKLLWQPSESFSAVLSGDVWRQQNNSVFISHIKDGINPYPNVPGTVPNRPYENAGSTDPLARLRGFGGSLDLNWDSASGISVRSLTAYRHVAVNSQSDTDRTSIGTGNAVSGSNQISQYQKSFSEELTVSSPADGMLTWLVGGYYYNSKAGNPYFRTYSGDAVRGGTIAANFTNRMRSEVFAGFGEATLNLGESLHVTGGVRYNSEKKTFHWQNLVNLAAAQVDRERTWNSATWRGVVRYDLAEDANVYFSASTGFKSGVYNAYSSLGIPVNPEKITAFELGAKARVSGINLTLAGYAYKYKDIQVSSYTQVGNPPTLQLTLSNAARAKMRGLEFTADGKLGGGFSFAAGLSWEPKAEYEAFTAAQVTVPLTAAELAVAAPGIIQKTVVPFDASGSRTVRTPEVTGNLRLSYEADLWGGEFNGSVNTAYTGAFYWQPGNLSREDPYAIVNFRLSWTKNRVTYSVFGNNVTDAGYRTDYVPNARGDSVKFVQREEFGVGVSFAF</sequence>
<accession>A0ABU8RXX1</accession>
<keyword evidence="2 11" id="KW-0813">Transport</keyword>
<evidence type="ECO:0000259" key="15">
    <source>
        <dbReference type="Pfam" id="PF07715"/>
    </source>
</evidence>
<evidence type="ECO:0000313" key="16">
    <source>
        <dbReference type="EMBL" id="MEJ5977940.1"/>
    </source>
</evidence>
<dbReference type="Pfam" id="PF00593">
    <property type="entry name" value="TonB_dep_Rec_b-barrel"/>
    <property type="match status" value="1"/>
</dbReference>
<gene>
    <name evidence="16" type="ORF">WG901_14920</name>
</gene>
<reference evidence="16 17" key="1">
    <citation type="submission" date="2024-03" db="EMBL/GenBank/DDBJ databases">
        <authorList>
            <person name="Jo J.-H."/>
        </authorList>
    </citation>
    <scope>NUCLEOTIDE SEQUENCE [LARGE SCALE GENOMIC DNA]</scope>
    <source>
        <strain evidence="16 17">PS1R-30</strain>
    </source>
</reference>
<evidence type="ECO:0000256" key="4">
    <source>
        <dbReference type="ARBA" id="ARBA00022496"/>
    </source>
</evidence>
<evidence type="ECO:0000256" key="8">
    <source>
        <dbReference type="ARBA" id="ARBA00023077"/>
    </source>
</evidence>
<evidence type="ECO:0000256" key="5">
    <source>
        <dbReference type="ARBA" id="ARBA00022692"/>
    </source>
</evidence>
<feature type="domain" description="TonB-dependent receptor plug" evidence="15">
    <location>
        <begin position="46"/>
        <end position="152"/>
    </location>
</feature>
<dbReference type="InterPro" id="IPR000531">
    <property type="entry name" value="Beta-barrel_TonB"/>
</dbReference>
<keyword evidence="17" id="KW-1185">Reference proteome</keyword>
<evidence type="ECO:0000256" key="11">
    <source>
        <dbReference type="PROSITE-ProRule" id="PRU01360"/>
    </source>
</evidence>
<protein>
    <submittedName>
        <fullName evidence="16">TonB-dependent receptor</fullName>
    </submittedName>
</protein>
<keyword evidence="4" id="KW-0410">Iron transport</keyword>
<dbReference type="RefSeq" id="WP_339587887.1">
    <property type="nucleotide sequence ID" value="NZ_JBBHJZ010000003.1"/>
</dbReference>
<dbReference type="Gene3D" id="2.40.170.20">
    <property type="entry name" value="TonB-dependent receptor, beta-barrel domain"/>
    <property type="match status" value="1"/>
</dbReference>
<evidence type="ECO:0000256" key="9">
    <source>
        <dbReference type="ARBA" id="ARBA00023136"/>
    </source>
</evidence>
<keyword evidence="13" id="KW-0732">Signal</keyword>
<keyword evidence="9 11" id="KW-0472">Membrane</keyword>
<feature type="signal peptide" evidence="13">
    <location>
        <begin position="1"/>
        <end position="19"/>
    </location>
</feature>
<evidence type="ECO:0000256" key="12">
    <source>
        <dbReference type="RuleBase" id="RU003357"/>
    </source>
</evidence>
<dbReference type="PANTHER" id="PTHR32552">
    <property type="entry name" value="FERRICHROME IRON RECEPTOR-RELATED"/>
    <property type="match status" value="1"/>
</dbReference>
<feature type="domain" description="TonB-dependent receptor-like beta-barrel" evidence="14">
    <location>
        <begin position="269"/>
        <end position="696"/>
    </location>
</feature>
<comment type="similarity">
    <text evidence="11 12">Belongs to the TonB-dependent receptor family.</text>
</comment>
<evidence type="ECO:0000313" key="17">
    <source>
        <dbReference type="Proteomes" id="UP001361239"/>
    </source>
</evidence>
<evidence type="ECO:0000256" key="13">
    <source>
        <dbReference type="SAM" id="SignalP"/>
    </source>
</evidence>
<dbReference type="Proteomes" id="UP001361239">
    <property type="component" value="Unassembled WGS sequence"/>
</dbReference>
<evidence type="ECO:0000256" key="6">
    <source>
        <dbReference type="ARBA" id="ARBA00023004"/>
    </source>
</evidence>
<evidence type="ECO:0000256" key="2">
    <source>
        <dbReference type="ARBA" id="ARBA00022448"/>
    </source>
</evidence>
<comment type="caution">
    <text evidence="16">The sequence shown here is derived from an EMBL/GenBank/DDBJ whole genome shotgun (WGS) entry which is preliminary data.</text>
</comment>
<comment type="subcellular location">
    <subcellularLocation>
        <location evidence="1 11">Cell outer membrane</location>
        <topology evidence="1 11">Multi-pass membrane protein</topology>
    </subcellularLocation>
</comment>
<evidence type="ECO:0000256" key="10">
    <source>
        <dbReference type="ARBA" id="ARBA00023237"/>
    </source>
</evidence>
<dbReference type="InterPro" id="IPR036942">
    <property type="entry name" value="Beta-barrel_TonB_sf"/>
</dbReference>
<organism evidence="16 17">
    <name type="scientific">Novosphingobium anseongense</name>
    <dbReference type="NCBI Taxonomy" id="3133436"/>
    <lineage>
        <taxon>Bacteria</taxon>
        <taxon>Pseudomonadati</taxon>
        <taxon>Pseudomonadota</taxon>
        <taxon>Alphaproteobacteria</taxon>
        <taxon>Sphingomonadales</taxon>
        <taxon>Sphingomonadaceae</taxon>
        <taxon>Novosphingobium</taxon>
    </lineage>
</organism>
<dbReference type="InterPro" id="IPR012910">
    <property type="entry name" value="Plug_dom"/>
</dbReference>
<dbReference type="InterPro" id="IPR039426">
    <property type="entry name" value="TonB-dep_rcpt-like"/>
</dbReference>
<evidence type="ECO:0000259" key="14">
    <source>
        <dbReference type="Pfam" id="PF00593"/>
    </source>
</evidence>
<keyword evidence="10 11" id="KW-0998">Cell outer membrane</keyword>
<evidence type="ECO:0000256" key="1">
    <source>
        <dbReference type="ARBA" id="ARBA00004571"/>
    </source>
</evidence>
<dbReference type="PROSITE" id="PS52016">
    <property type="entry name" value="TONB_DEPENDENT_REC_3"/>
    <property type="match status" value="1"/>
</dbReference>
<keyword evidence="8 12" id="KW-0798">TonB box</keyword>
<dbReference type="CDD" id="cd01347">
    <property type="entry name" value="ligand_gated_channel"/>
    <property type="match status" value="1"/>
</dbReference>